<dbReference type="GO" id="GO:0003677">
    <property type="term" value="F:DNA binding"/>
    <property type="evidence" value="ECO:0007669"/>
    <property type="project" value="UniProtKB-KW"/>
</dbReference>
<proteinExistence type="predicted"/>
<comment type="caution">
    <text evidence="3">The sequence shown here is derived from an EMBL/GenBank/DDBJ whole genome shotgun (WGS) entry which is preliminary data.</text>
</comment>
<dbReference type="InterPro" id="IPR009057">
    <property type="entry name" value="Homeodomain-like_sf"/>
</dbReference>
<dbReference type="InterPro" id="IPR001647">
    <property type="entry name" value="HTH_TetR"/>
</dbReference>
<evidence type="ECO:0000313" key="4">
    <source>
        <dbReference type="Proteomes" id="UP000075799"/>
    </source>
</evidence>
<gene>
    <name evidence="3" type="ORF">AZI87_11790</name>
</gene>
<feature type="domain" description="HTH tetR-type" evidence="2">
    <location>
        <begin position="23"/>
        <end position="53"/>
    </location>
</feature>
<dbReference type="AlphaFoldDB" id="A0A161PBW7"/>
<dbReference type="OrthoDB" id="5292711at2"/>
<name>A0A161PBW7_BDEBC</name>
<sequence>MATQSKEDIYFAVCNAILKMEVAKGHLAWTLSDISRESGVTRSLIYYYFGKEKKTALEEAYKFVISNFWNMERTKTMGIRERLKQVLEDTKKMPFLFVLYYLEKNKEGEIGKMIRDAESMLLQALKKEFPKLSETQILEVYLKELGAITFQLPSEKVSDLFEDYISR</sequence>
<dbReference type="RefSeq" id="WP_063207202.1">
    <property type="nucleotide sequence ID" value="NZ_LUKD01000005.1"/>
</dbReference>
<evidence type="ECO:0000259" key="2">
    <source>
        <dbReference type="Pfam" id="PF00440"/>
    </source>
</evidence>
<reference evidence="3 4" key="1">
    <citation type="submission" date="2016-03" db="EMBL/GenBank/DDBJ databases">
        <authorList>
            <person name="Ploux O."/>
        </authorList>
    </citation>
    <scope>NUCLEOTIDE SEQUENCE [LARGE SCALE GENOMIC DNA]</scope>
    <source>
        <strain evidence="3 4">EC13</strain>
    </source>
</reference>
<protein>
    <recommendedName>
        <fullName evidence="2">HTH tetR-type domain-containing protein</fullName>
    </recommendedName>
</protein>
<dbReference type="Pfam" id="PF00440">
    <property type="entry name" value="TetR_N"/>
    <property type="match status" value="1"/>
</dbReference>
<keyword evidence="1" id="KW-0238">DNA-binding</keyword>
<evidence type="ECO:0000313" key="3">
    <source>
        <dbReference type="EMBL" id="KYG65236.1"/>
    </source>
</evidence>
<organism evidence="3 4">
    <name type="scientific">Bdellovibrio bacteriovorus</name>
    <dbReference type="NCBI Taxonomy" id="959"/>
    <lineage>
        <taxon>Bacteria</taxon>
        <taxon>Pseudomonadati</taxon>
        <taxon>Bdellovibrionota</taxon>
        <taxon>Bdellovibrionia</taxon>
        <taxon>Bdellovibrionales</taxon>
        <taxon>Pseudobdellovibrionaceae</taxon>
        <taxon>Bdellovibrio</taxon>
    </lineage>
</organism>
<dbReference type="SUPFAM" id="SSF46689">
    <property type="entry name" value="Homeodomain-like"/>
    <property type="match status" value="1"/>
</dbReference>
<dbReference type="Proteomes" id="UP000075799">
    <property type="component" value="Unassembled WGS sequence"/>
</dbReference>
<dbReference type="Gene3D" id="1.10.357.10">
    <property type="entry name" value="Tetracycline Repressor, domain 2"/>
    <property type="match status" value="1"/>
</dbReference>
<accession>A0A161PBW7</accession>
<dbReference type="EMBL" id="LUKD01000005">
    <property type="protein sequence ID" value="KYG65236.1"/>
    <property type="molecule type" value="Genomic_DNA"/>
</dbReference>
<evidence type="ECO:0000256" key="1">
    <source>
        <dbReference type="ARBA" id="ARBA00023125"/>
    </source>
</evidence>